<gene>
    <name evidence="4" type="ORF">HPB51_020014</name>
</gene>
<reference evidence="4" key="1">
    <citation type="journal article" date="2020" name="Cell">
        <title>Large-Scale Comparative Analyses of Tick Genomes Elucidate Their Genetic Diversity and Vector Capacities.</title>
        <authorList>
            <consortium name="Tick Genome and Microbiome Consortium (TIGMIC)"/>
            <person name="Jia N."/>
            <person name="Wang J."/>
            <person name="Shi W."/>
            <person name="Du L."/>
            <person name="Sun Y."/>
            <person name="Zhan W."/>
            <person name="Jiang J.F."/>
            <person name="Wang Q."/>
            <person name="Zhang B."/>
            <person name="Ji P."/>
            <person name="Bell-Sakyi L."/>
            <person name="Cui X.M."/>
            <person name="Yuan T.T."/>
            <person name="Jiang B.G."/>
            <person name="Yang W.F."/>
            <person name="Lam T.T."/>
            <person name="Chang Q.C."/>
            <person name="Ding S.J."/>
            <person name="Wang X.J."/>
            <person name="Zhu J.G."/>
            <person name="Ruan X.D."/>
            <person name="Zhao L."/>
            <person name="Wei J.T."/>
            <person name="Ye R.Z."/>
            <person name="Que T.C."/>
            <person name="Du C.H."/>
            <person name="Zhou Y.H."/>
            <person name="Cheng J.X."/>
            <person name="Dai P.F."/>
            <person name="Guo W.B."/>
            <person name="Han X.H."/>
            <person name="Huang E.J."/>
            <person name="Li L.F."/>
            <person name="Wei W."/>
            <person name="Gao Y.C."/>
            <person name="Liu J.Z."/>
            <person name="Shao H.Z."/>
            <person name="Wang X."/>
            <person name="Wang C.C."/>
            <person name="Yang T.C."/>
            <person name="Huo Q.B."/>
            <person name="Li W."/>
            <person name="Chen H.Y."/>
            <person name="Chen S.E."/>
            <person name="Zhou L.G."/>
            <person name="Ni X.B."/>
            <person name="Tian J.H."/>
            <person name="Sheng Y."/>
            <person name="Liu T."/>
            <person name="Pan Y.S."/>
            <person name="Xia L.Y."/>
            <person name="Li J."/>
            <person name="Zhao F."/>
            <person name="Cao W.C."/>
        </authorList>
    </citation>
    <scope>NUCLEOTIDE SEQUENCE</scope>
    <source>
        <strain evidence="4">Rmic-2018</strain>
    </source>
</reference>
<organism evidence="4 5">
    <name type="scientific">Rhipicephalus microplus</name>
    <name type="common">Cattle tick</name>
    <name type="synonym">Boophilus microplus</name>
    <dbReference type="NCBI Taxonomy" id="6941"/>
    <lineage>
        <taxon>Eukaryota</taxon>
        <taxon>Metazoa</taxon>
        <taxon>Ecdysozoa</taxon>
        <taxon>Arthropoda</taxon>
        <taxon>Chelicerata</taxon>
        <taxon>Arachnida</taxon>
        <taxon>Acari</taxon>
        <taxon>Parasitiformes</taxon>
        <taxon>Ixodida</taxon>
        <taxon>Ixodoidea</taxon>
        <taxon>Ixodidae</taxon>
        <taxon>Rhipicephalinae</taxon>
        <taxon>Rhipicephalus</taxon>
        <taxon>Boophilus</taxon>
    </lineage>
</organism>
<dbReference type="EMBL" id="JABSTU010000006">
    <property type="protein sequence ID" value="KAH8028883.1"/>
    <property type="molecule type" value="Genomic_DNA"/>
</dbReference>
<name>A0A9J6E2W1_RHIMP</name>
<dbReference type="Pfam" id="PF24993">
    <property type="entry name" value="GNC1_N"/>
    <property type="match status" value="1"/>
</dbReference>
<sequence length="447" mass="50889">MGRNTFLPSSSSCVSRSLNHPTPSTLVSSITFNWKHKWLVEAQTNLLLSVSSACDPTLNKKLKRKINFLWKQVKTDSYAEVLSSLEPSYAVLLMWCYLIAYLDAQKQRDVIHSYKVKFLDVFKTAVLLSKTAAPTHVLEHSRCLLRHATHDDFKEQLVPALQKAMLRNPEIIMESVAHVLQGVTLELSPYLSELGKSLAQETRKKTAFYDNRRQLIQEKDAAPSKAEIHRNMEQAASLEAKVRGHRKKLECQLEEVMRIASQRDLVMQYESQARHLNRQFYEIQQKMVEEMHQTEIGEGSKQPGHMERSMYQEMITCEARLSNLESDLLESPEKVETNEQSRIHDQGAMLKLRGYVLQLAEEHLVAKDETCRQGAVVALKNLAHQCGSQEALEALIKHLVGVLNDQDFVDAEMSTSSEVAVLYRVVKRLQLERSSKACIPPHGETAL</sequence>
<dbReference type="GO" id="GO:0006417">
    <property type="term" value="P:regulation of translation"/>
    <property type="evidence" value="ECO:0007669"/>
    <property type="project" value="TreeGrafter"/>
</dbReference>
<accession>A0A9J6E2W1</accession>
<keyword evidence="2" id="KW-0175">Coiled coil</keyword>
<proteinExistence type="predicted"/>
<feature type="coiled-coil region" evidence="2">
    <location>
        <begin position="235"/>
        <end position="279"/>
    </location>
</feature>
<evidence type="ECO:0000313" key="5">
    <source>
        <dbReference type="Proteomes" id="UP000821866"/>
    </source>
</evidence>
<dbReference type="GO" id="GO:0019887">
    <property type="term" value="F:protein kinase regulator activity"/>
    <property type="evidence" value="ECO:0007669"/>
    <property type="project" value="TreeGrafter"/>
</dbReference>
<evidence type="ECO:0000256" key="1">
    <source>
        <dbReference type="ARBA" id="ARBA00022737"/>
    </source>
</evidence>
<keyword evidence="5" id="KW-1185">Reference proteome</keyword>
<protein>
    <recommendedName>
        <fullName evidence="3">Stalled ribosome sensor GCN1-like N-terminal domain-containing protein</fullName>
    </recommendedName>
</protein>
<dbReference type="VEuPathDB" id="VectorBase:LOC119167548"/>
<dbReference type="InterPro" id="IPR056810">
    <property type="entry name" value="GNC1-like_N"/>
</dbReference>
<dbReference type="PANTHER" id="PTHR23346">
    <property type="entry name" value="TRANSLATIONAL ACTIVATOR GCN1-RELATED"/>
    <property type="match status" value="1"/>
</dbReference>
<evidence type="ECO:0000256" key="2">
    <source>
        <dbReference type="SAM" id="Coils"/>
    </source>
</evidence>
<feature type="domain" description="Stalled ribosome sensor GCN1-like N-terminal" evidence="3">
    <location>
        <begin position="115"/>
        <end position="207"/>
    </location>
</feature>
<reference evidence="4" key="2">
    <citation type="submission" date="2021-09" db="EMBL/GenBank/DDBJ databases">
        <authorList>
            <person name="Jia N."/>
            <person name="Wang J."/>
            <person name="Shi W."/>
            <person name="Du L."/>
            <person name="Sun Y."/>
            <person name="Zhan W."/>
            <person name="Jiang J."/>
            <person name="Wang Q."/>
            <person name="Zhang B."/>
            <person name="Ji P."/>
            <person name="Sakyi L.B."/>
            <person name="Cui X."/>
            <person name="Yuan T."/>
            <person name="Jiang B."/>
            <person name="Yang W."/>
            <person name="Lam T.T.-Y."/>
            <person name="Chang Q."/>
            <person name="Ding S."/>
            <person name="Wang X."/>
            <person name="Zhu J."/>
            <person name="Ruan X."/>
            <person name="Zhao L."/>
            <person name="Wei J."/>
            <person name="Que T."/>
            <person name="Du C."/>
            <person name="Cheng J."/>
            <person name="Dai P."/>
            <person name="Han X."/>
            <person name="Huang E."/>
            <person name="Gao Y."/>
            <person name="Liu J."/>
            <person name="Shao H."/>
            <person name="Ye R."/>
            <person name="Li L."/>
            <person name="Wei W."/>
            <person name="Wang X."/>
            <person name="Wang C."/>
            <person name="Huo Q."/>
            <person name="Li W."/>
            <person name="Guo W."/>
            <person name="Chen H."/>
            <person name="Chen S."/>
            <person name="Zhou L."/>
            <person name="Zhou L."/>
            <person name="Ni X."/>
            <person name="Tian J."/>
            <person name="Zhou Y."/>
            <person name="Sheng Y."/>
            <person name="Liu T."/>
            <person name="Pan Y."/>
            <person name="Xia L."/>
            <person name="Li J."/>
            <person name="Zhao F."/>
            <person name="Cao W."/>
        </authorList>
    </citation>
    <scope>NUCLEOTIDE SEQUENCE</scope>
    <source>
        <strain evidence="4">Rmic-2018</strain>
        <tissue evidence="4">Larvae</tissue>
    </source>
</reference>
<evidence type="ECO:0000259" key="3">
    <source>
        <dbReference type="Pfam" id="PF24993"/>
    </source>
</evidence>
<dbReference type="PANTHER" id="PTHR23346:SF7">
    <property type="entry name" value="STALLED RIBOSOME SENSOR GCN1"/>
    <property type="match status" value="1"/>
</dbReference>
<dbReference type="Proteomes" id="UP000821866">
    <property type="component" value="Chromosome 4"/>
</dbReference>
<dbReference type="GO" id="GO:0034198">
    <property type="term" value="P:cellular response to amino acid starvation"/>
    <property type="evidence" value="ECO:0007669"/>
    <property type="project" value="TreeGrafter"/>
</dbReference>
<keyword evidence="1" id="KW-0677">Repeat</keyword>
<comment type="caution">
    <text evidence="4">The sequence shown here is derived from an EMBL/GenBank/DDBJ whole genome shotgun (WGS) entry which is preliminary data.</text>
</comment>
<dbReference type="GO" id="GO:0005829">
    <property type="term" value="C:cytosol"/>
    <property type="evidence" value="ECO:0007669"/>
    <property type="project" value="TreeGrafter"/>
</dbReference>
<dbReference type="AlphaFoldDB" id="A0A9J6E2W1"/>
<evidence type="ECO:0000313" key="4">
    <source>
        <dbReference type="EMBL" id="KAH8028883.1"/>
    </source>
</evidence>